<evidence type="ECO:0000313" key="5">
    <source>
        <dbReference type="Proteomes" id="UP000002218"/>
    </source>
</evidence>
<dbReference type="Pfam" id="PF07848">
    <property type="entry name" value="PaaX"/>
    <property type="match status" value="1"/>
</dbReference>
<dbReference type="Gene3D" id="1.20.58.1460">
    <property type="match status" value="1"/>
</dbReference>
<dbReference type="STRING" id="479431.Namu_0588"/>
<dbReference type="KEGG" id="nml:Namu_0588"/>
<feature type="domain" description="Transcriptional repressor PaaX-like central Cas2-like" evidence="3">
    <location>
        <begin position="107"/>
        <end position="177"/>
    </location>
</feature>
<dbReference type="InterPro" id="IPR013225">
    <property type="entry name" value="PaaX_C"/>
</dbReference>
<protein>
    <submittedName>
        <fullName evidence="4">Transcriptional regulator, PaaX family</fullName>
    </submittedName>
</protein>
<reference evidence="4 5" key="2">
    <citation type="journal article" date="2010" name="Stand. Genomic Sci.">
        <title>Complete genome sequence of Nakamurella multipartita type strain (Y-104).</title>
        <authorList>
            <person name="Tice H."/>
            <person name="Mayilraj S."/>
            <person name="Sims D."/>
            <person name="Lapidus A."/>
            <person name="Nolan M."/>
            <person name="Lucas S."/>
            <person name="Glavina Del Rio T."/>
            <person name="Copeland A."/>
            <person name="Cheng J.F."/>
            <person name="Meincke L."/>
            <person name="Bruce D."/>
            <person name="Goodwin L."/>
            <person name="Pitluck S."/>
            <person name="Ivanova N."/>
            <person name="Mavromatis K."/>
            <person name="Ovchinnikova G."/>
            <person name="Pati A."/>
            <person name="Chen A."/>
            <person name="Palaniappan K."/>
            <person name="Land M."/>
            <person name="Hauser L."/>
            <person name="Chang Y.J."/>
            <person name="Jeffries C.D."/>
            <person name="Detter J.C."/>
            <person name="Brettin T."/>
            <person name="Rohde M."/>
            <person name="Goker M."/>
            <person name="Bristow J."/>
            <person name="Eisen J.A."/>
            <person name="Markowitz V."/>
            <person name="Hugenholtz P."/>
            <person name="Kyrpides N.C."/>
            <person name="Klenk H.P."/>
            <person name="Chen F."/>
        </authorList>
    </citation>
    <scope>NUCLEOTIDE SEQUENCE [LARGE SCALE GENOMIC DNA]</scope>
    <source>
        <strain evidence="5">ATCC 700099 / DSM 44233 / CIP 104796 / JCM 9543 / NBRC 105858 / Y-104</strain>
    </source>
</reference>
<dbReference type="eggNOG" id="COG3327">
    <property type="taxonomic scope" value="Bacteria"/>
</dbReference>
<dbReference type="RefSeq" id="WP_015745920.1">
    <property type="nucleotide sequence ID" value="NC_013235.1"/>
</dbReference>
<gene>
    <name evidence="4" type="ordered locus">Namu_0588</name>
</gene>
<dbReference type="PANTHER" id="PTHR30319:SF1">
    <property type="entry name" value="TRANSCRIPTIONAL REPRESSOR PAAX"/>
    <property type="match status" value="1"/>
</dbReference>
<dbReference type="InterPro" id="IPR012906">
    <property type="entry name" value="PaaX-like_N"/>
</dbReference>
<dbReference type="Pfam" id="PF20803">
    <property type="entry name" value="PaaX_M"/>
    <property type="match status" value="1"/>
</dbReference>
<dbReference type="InParanoid" id="C8X827"/>
<dbReference type="GO" id="GO:0006351">
    <property type="term" value="P:DNA-templated transcription"/>
    <property type="evidence" value="ECO:0007669"/>
    <property type="project" value="InterPro"/>
</dbReference>
<proteinExistence type="predicted"/>
<dbReference type="Proteomes" id="UP000002218">
    <property type="component" value="Chromosome"/>
</dbReference>
<organism evidence="4 5">
    <name type="scientific">Nakamurella multipartita (strain ATCC 700099 / DSM 44233 / CIP 104796 / JCM 9543 / NBRC 105858 / Y-104)</name>
    <name type="common">Microsphaera multipartita</name>
    <dbReference type="NCBI Taxonomy" id="479431"/>
    <lineage>
        <taxon>Bacteria</taxon>
        <taxon>Bacillati</taxon>
        <taxon>Actinomycetota</taxon>
        <taxon>Actinomycetes</taxon>
        <taxon>Nakamurellales</taxon>
        <taxon>Nakamurellaceae</taxon>
        <taxon>Nakamurella</taxon>
    </lineage>
</organism>
<evidence type="ECO:0000259" key="2">
    <source>
        <dbReference type="Pfam" id="PF08223"/>
    </source>
</evidence>
<dbReference type="InterPro" id="IPR048846">
    <property type="entry name" value="PaaX-like_central"/>
</dbReference>
<dbReference type="AlphaFoldDB" id="C8X827"/>
<dbReference type="PIRSF" id="PIRSF020623">
    <property type="entry name" value="PaaX"/>
    <property type="match status" value="1"/>
</dbReference>
<evidence type="ECO:0000313" key="4">
    <source>
        <dbReference type="EMBL" id="ACV77003.1"/>
    </source>
</evidence>
<dbReference type="Gene3D" id="3.30.70.2650">
    <property type="match status" value="1"/>
</dbReference>
<dbReference type="EMBL" id="CP001737">
    <property type="protein sequence ID" value="ACV77003.1"/>
    <property type="molecule type" value="Genomic_DNA"/>
</dbReference>
<name>C8X827_NAKMY</name>
<accession>C8X827</accession>
<keyword evidence="5" id="KW-1185">Reference proteome</keyword>
<feature type="domain" description="Transcriptional repressor PaaX-like N-terminal" evidence="1">
    <location>
        <begin position="18"/>
        <end position="85"/>
    </location>
</feature>
<dbReference type="HOGENOM" id="CLU_067515_1_0_11"/>
<sequence length="276" mass="30254">MAAPTGSAVLPPDRPGSPSSVIVSFAGSFLREIGGAIAVSDLIRCLAAAGVAEPAVRQALSRLKARGFLDPDRVDGRAGYRLTAAGLADLNSGDRRIFHRPSTSEADGWVLAVFSVPESERAQRHRLRSELSWLGFGTVAAGVWAAPRHLAEPTRQVLAAADLDHYVTWFQAHHLSPIQVGQWWDLPALRDQYEQFLRQHSSDLAVPDEELTDEQAFAHYLRVIDSWRVFPRIDPGLPATLLPPDWPAAQAWSTFASLHDRWAQRGLAHVWAVVAG</sequence>
<reference evidence="5" key="1">
    <citation type="submission" date="2009-09" db="EMBL/GenBank/DDBJ databases">
        <title>The complete genome of Nakamurella multipartita DSM 44233.</title>
        <authorList>
            <consortium name="US DOE Joint Genome Institute (JGI-PGF)"/>
            <person name="Lucas S."/>
            <person name="Copeland A."/>
            <person name="Lapidus A."/>
            <person name="Glavina del Rio T."/>
            <person name="Dalin E."/>
            <person name="Tice H."/>
            <person name="Bruce D."/>
            <person name="Goodwin L."/>
            <person name="Pitluck S."/>
            <person name="Kyrpides N."/>
            <person name="Mavromatis K."/>
            <person name="Ivanova N."/>
            <person name="Ovchinnikova G."/>
            <person name="Sims D."/>
            <person name="Meincke L."/>
            <person name="Brettin T."/>
            <person name="Detter J.C."/>
            <person name="Han C."/>
            <person name="Larimer F."/>
            <person name="Land M."/>
            <person name="Hauser L."/>
            <person name="Markowitz V."/>
            <person name="Cheng J.-F."/>
            <person name="Hugenholtz P."/>
            <person name="Woyke T."/>
            <person name="Wu D."/>
            <person name="Klenk H.-P."/>
            <person name="Eisen J.A."/>
        </authorList>
    </citation>
    <scope>NUCLEOTIDE SEQUENCE [LARGE SCALE GENOMIC DNA]</scope>
    <source>
        <strain evidence="5">ATCC 700099 / DSM 44233 / CIP 104796 / JCM 9543 / NBRC 105858 / Y-104</strain>
    </source>
</reference>
<dbReference type="Gene3D" id="1.10.10.10">
    <property type="entry name" value="Winged helix-like DNA-binding domain superfamily/Winged helix DNA-binding domain"/>
    <property type="match status" value="1"/>
</dbReference>
<dbReference type="InterPro" id="IPR011965">
    <property type="entry name" value="PaaX_trns_reg"/>
</dbReference>
<dbReference type="InterPro" id="IPR036388">
    <property type="entry name" value="WH-like_DNA-bd_sf"/>
</dbReference>
<dbReference type="PANTHER" id="PTHR30319">
    <property type="entry name" value="PHENYLACETIC ACID REGULATOR-RELATED TRANSCRIPTIONAL REPRESSOR"/>
    <property type="match status" value="1"/>
</dbReference>
<evidence type="ECO:0000259" key="3">
    <source>
        <dbReference type="Pfam" id="PF20803"/>
    </source>
</evidence>
<evidence type="ECO:0000259" key="1">
    <source>
        <dbReference type="Pfam" id="PF07848"/>
    </source>
</evidence>
<feature type="domain" description="Transcriptional repressor PaaX-like C-terminal" evidence="2">
    <location>
        <begin position="184"/>
        <end position="270"/>
    </location>
</feature>
<dbReference type="Pfam" id="PF08223">
    <property type="entry name" value="PaaX_C"/>
    <property type="match status" value="1"/>
</dbReference>